<name>A0A1I0EBX3_9BACI</name>
<dbReference type="AlphaFoldDB" id="A0A1I0EBX3"/>
<accession>A0A1I0EBX3</accession>
<dbReference type="RefSeq" id="WP_090870319.1">
    <property type="nucleotide sequence ID" value="NZ_FOHE01000011.1"/>
</dbReference>
<sequence length="65" mass="7854">MSSFIEQLTKMYDDQKREYAEIERKERELDERKSELRADKVDVLRGIMKTEQILECYGVNPNVER</sequence>
<reference evidence="2 3" key="1">
    <citation type="submission" date="2016-10" db="EMBL/GenBank/DDBJ databases">
        <authorList>
            <person name="de Groot N.N."/>
        </authorList>
    </citation>
    <scope>NUCLEOTIDE SEQUENCE [LARGE SCALE GENOMIC DNA]</scope>
    <source>
        <strain evidence="2 3">IBRC-M 10780</strain>
    </source>
</reference>
<organism evidence="2 3">
    <name type="scientific">Oceanobacillus limi</name>
    <dbReference type="NCBI Taxonomy" id="930131"/>
    <lineage>
        <taxon>Bacteria</taxon>
        <taxon>Bacillati</taxon>
        <taxon>Bacillota</taxon>
        <taxon>Bacilli</taxon>
        <taxon>Bacillales</taxon>
        <taxon>Bacillaceae</taxon>
        <taxon>Oceanobacillus</taxon>
    </lineage>
</organism>
<dbReference type="STRING" id="930131.SAMN05216389_11127"/>
<proteinExistence type="predicted"/>
<dbReference type="EMBL" id="FOHE01000011">
    <property type="protein sequence ID" value="SET42564.1"/>
    <property type="molecule type" value="Genomic_DNA"/>
</dbReference>
<evidence type="ECO:0000256" key="1">
    <source>
        <dbReference type="SAM" id="Coils"/>
    </source>
</evidence>
<gene>
    <name evidence="2" type="ORF">SAMN05216389_11127</name>
</gene>
<protein>
    <submittedName>
        <fullName evidence="2">Uncharacterized protein</fullName>
    </submittedName>
</protein>
<dbReference type="Proteomes" id="UP000198618">
    <property type="component" value="Unassembled WGS sequence"/>
</dbReference>
<evidence type="ECO:0000313" key="2">
    <source>
        <dbReference type="EMBL" id="SET42564.1"/>
    </source>
</evidence>
<evidence type="ECO:0000313" key="3">
    <source>
        <dbReference type="Proteomes" id="UP000198618"/>
    </source>
</evidence>
<feature type="coiled-coil region" evidence="1">
    <location>
        <begin position="5"/>
        <end position="42"/>
    </location>
</feature>
<keyword evidence="3" id="KW-1185">Reference proteome</keyword>
<keyword evidence="1" id="KW-0175">Coiled coil</keyword>